<evidence type="ECO:0000256" key="5">
    <source>
        <dbReference type="ARBA" id="ARBA00022741"/>
    </source>
</evidence>
<dbReference type="SMART" id="SM00387">
    <property type="entry name" value="HATPase_c"/>
    <property type="match status" value="1"/>
</dbReference>
<dbReference type="SUPFAM" id="SSF55874">
    <property type="entry name" value="ATPase domain of HSP90 chaperone/DNA topoisomerase II/histidine kinase"/>
    <property type="match status" value="1"/>
</dbReference>
<dbReference type="InterPro" id="IPR003594">
    <property type="entry name" value="HATPase_dom"/>
</dbReference>
<keyword evidence="8" id="KW-0902">Two-component regulatory system</keyword>
<dbReference type="OrthoDB" id="9773941at2"/>
<evidence type="ECO:0000256" key="4">
    <source>
        <dbReference type="ARBA" id="ARBA00022679"/>
    </source>
</evidence>
<dbReference type="CDD" id="cd00082">
    <property type="entry name" value="HisKA"/>
    <property type="match status" value="1"/>
</dbReference>
<keyword evidence="11" id="KW-1185">Reference proteome</keyword>
<dbReference type="PANTHER" id="PTHR43065:SF10">
    <property type="entry name" value="PEROXIDE STRESS-ACTIVATED HISTIDINE KINASE MAK3"/>
    <property type="match status" value="1"/>
</dbReference>
<dbReference type="GO" id="GO:0000155">
    <property type="term" value="F:phosphorelay sensor kinase activity"/>
    <property type="evidence" value="ECO:0007669"/>
    <property type="project" value="InterPro"/>
</dbReference>
<evidence type="ECO:0000259" key="9">
    <source>
        <dbReference type="PROSITE" id="PS50109"/>
    </source>
</evidence>
<comment type="caution">
    <text evidence="10">The sequence shown here is derived from an EMBL/GenBank/DDBJ whole genome shotgun (WGS) entry which is preliminary data.</text>
</comment>
<dbReference type="InterPro" id="IPR003661">
    <property type="entry name" value="HisK_dim/P_dom"/>
</dbReference>
<dbReference type="Gene3D" id="1.10.287.130">
    <property type="match status" value="1"/>
</dbReference>
<evidence type="ECO:0000256" key="8">
    <source>
        <dbReference type="ARBA" id="ARBA00023012"/>
    </source>
</evidence>
<evidence type="ECO:0000256" key="1">
    <source>
        <dbReference type="ARBA" id="ARBA00000085"/>
    </source>
</evidence>
<evidence type="ECO:0000256" key="7">
    <source>
        <dbReference type="ARBA" id="ARBA00022840"/>
    </source>
</evidence>
<dbReference type="PRINTS" id="PR00344">
    <property type="entry name" value="BCTRLSENSOR"/>
</dbReference>
<keyword evidence="6" id="KW-0418">Kinase</keyword>
<dbReference type="PROSITE" id="PS50109">
    <property type="entry name" value="HIS_KIN"/>
    <property type="match status" value="1"/>
</dbReference>
<proteinExistence type="predicted"/>
<dbReference type="InterPro" id="IPR005467">
    <property type="entry name" value="His_kinase_dom"/>
</dbReference>
<keyword evidence="4" id="KW-0808">Transferase</keyword>
<dbReference type="Pfam" id="PF00512">
    <property type="entry name" value="HisKA"/>
    <property type="match status" value="1"/>
</dbReference>
<organism evidence="10 11">
    <name type="scientific">Polyangium fumosum</name>
    <dbReference type="NCBI Taxonomy" id="889272"/>
    <lineage>
        <taxon>Bacteria</taxon>
        <taxon>Pseudomonadati</taxon>
        <taxon>Myxococcota</taxon>
        <taxon>Polyangia</taxon>
        <taxon>Polyangiales</taxon>
        <taxon>Polyangiaceae</taxon>
        <taxon>Polyangium</taxon>
    </lineage>
</organism>
<keyword evidence="7" id="KW-0067">ATP-binding</keyword>
<feature type="domain" description="Histidine kinase" evidence="9">
    <location>
        <begin position="134"/>
        <end position="339"/>
    </location>
</feature>
<accession>A0A4U1JCR0</accession>
<dbReference type="Proteomes" id="UP000309215">
    <property type="component" value="Unassembled WGS sequence"/>
</dbReference>
<dbReference type="SUPFAM" id="SSF47384">
    <property type="entry name" value="Homodimeric domain of signal transducing histidine kinase"/>
    <property type="match status" value="1"/>
</dbReference>
<keyword evidence="3" id="KW-0597">Phosphoprotein</keyword>
<sequence>MRKNRPNVPFSSGTTLLDEIGVGVVIVDEGGEVVVTNRVADDLITRRAGGAPLINKIFEHVESERGRDGPPRMKELTVEAFDEAGNKTIVGYRLFRSNRLGTIISMHDVTETERFQAERRQLERLSEVGKACAMVAHEIGNPLAAIKATIQSIEHEAAEAGLGDSLHAVNREIDRLNNMLGQLLGFVRHRPPRRTKADLPTILNRARGAAEGRLNNIHFSTRYGLLRPLWIDQDQLQQVLLNLFINAADAMPEGGELRVHAGIEDDRMVLHVEDTGSGIPEEIVDKVFDSFFTTKPTGTGLGLSICYRIVTDHGGSIAIGRRSGNVSGTCVTITLPIMTGR</sequence>
<dbReference type="InterPro" id="IPR036097">
    <property type="entry name" value="HisK_dim/P_sf"/>
</dbReference>
<evidence type="ECO:0000256" key="3">
    <source>
        <dbReference type="ARBA" id="ARBA00022553"/>
    </source>
</evidence>
<evidence type="ECO:0000256" key="2">
    <source>
        <dbReference type="ARBA" id="ARBA00012438"/>
    </source>
</evidence>
<dbReference type="InterPro" id="IPR004358">
    <property type="entry name" value="Sig_transdc_His_kin-like_C"/>
</dbReference>
<evidence type="ECO:0000313" key="10">
    <source>
        <dbReference type="EMBL" id="TKD08404.1"/>
    </source>
</evidence>
<dbReference type="Gene3D" id="3.30.565.10">
    <property type="entry name" value="Histidine kinase-like ATPase, C-terminal domain"/>
    <property type="match status" value="1"/>
</dbReference>
<gene>
    <name evidence="10" type="ORF">E8A74_15915</name>
</gene>
<dbReference type="Pfam" id="PF02518">
    <property type="entry name" value="HATPase_c"/>
    <property type="match status" value="1"/>
</dbReference>
<dbReference type="EMBL" id="SSMQ01000014">
    <property type="protein sequence ID" value="TKD08404.1"/>
    <property type="molecule type" value="Genomic_DNA"/>
</dbReference>
<comment type="catalytic activity">
    <reaction evidence="1">
        <text>ATP + protein L-histidine = ADP + protein N-phospho-L-histidine.</text>
        <dbReference type="EC" id="2.7.13.3"/>
    </reaction>
</comment>
<dbReference type="SMART" id="SM00388">
    <property type="entry name" value="HisKA"/>
    <property type="match status" value="1"/>
</dbReference>
<keyword evidence="5" id="KW-0547">Nucleotide-binding</keyword>
<protein>
    <recommendedName>
        <fullName evidence="2">histidine kinase</fullName>
        <ecNumber evidence="2">2.7.13.3</ecNumber>
    </recommendedName>
</protein>
<dbReference type="InterPro" id="IPR036890">
    <property type="entry name" value="HATPase_C_sf"/>
</dbReference>
<dbReference type="GO" id="GO:0005524">
    <property type="term" value="F:ATP binding"/>
    <property type="evidence" value="ECO:0007669"/>
    <property type="project" value="UniProtKB-KW"/>
</dbReference>
<dbReference type="AlphaFoldDB" id="A0A4U1JCR0"/>
<evidence type="ECO:0000313" key="11">
    <source>
        <dbReference type="Proteomes" id="UP000309215"/>
    </source>
</evidence>
<dbReference type="EC" id="2.7.13.3" evidence="2"/>
<dbReference type="PANTHER" id="PTHR43065">
    <property type="entry name" value="SENSOR HISTIDINE KINASE"/>
    <property type="match status" value="1"/>
</dbReference>
<evidence type="ECO:0000256" key="6">
    <source>
        <dbReference type="ARBA" id="ARBA00022777"/>
    </source>
</evidence>
<reference evidence="10 11" key="1">
    <citation type="submission" date="2019-04" db="EMBL/GenBank/DDBJ databases">
        <authorList>
            <person name="Li Y."/>
            <person name="Wang J."/>
        </authorList>
    </citation>
    <scope>NUCLEOTIDE SEQUENCE [LARGE SCALE GENOMIC DNA]</scope>
    <source>
        <strain evidence="10 11">DSM 14668</strain>
    </source>
</reference>
<name>A0A4U1JCR0_9BACT</name>
<dbReference type="RefSeq" id="WP_136929864.1">
    <property type="nucleotide sequence ID" value="NZ_SSMQ01000014.1"/>
</dbReference>